<feature type="chain" id="PRO_5046581617" evidence="5">
    <location>
        <begin position="28"/>
        <end position="537"/>
    </location>
</feature>
<keyword evidence="3 7" id="KW-0378">Hydrolase</keyword>
<evidence type="ECO:0000259" key="6">
    <source>
        <dbReference type="Pfam" id="PF08386"/>
    </source>
</evidence>
<evidence type="ECO:0000256" key="2">
    <source>
        <dbReference type="ARBA" id="ARBA00022729"/>
    </source>
</evidence>
<dbReference type="PANTHER" id="PTHR43248:SF29">
    <property type="entry name" value="TRIPEPTIDYL AMINOPEPTIDASE"/>
    <property type="match status" value="1"/>
</dbReference>
<name>A0ABS3XXN6_9ACTN</name>
<dbReference type="GeneID" id="96260430"/>
<proteinExistence type="inferred from homology"/>
<keyword evidence="8" id="KW-1185">Reference proteome</keyword>
<dbReference type="InterPro" id="IPR051601">
    <property type="entry name" value="Serine_prot/Carboxylest_S33"/>
</dbReference>
<comment type="similarity">
    <text evidence="1">Belongs to the peptidase S33 family.</text>
</comment>
<protein>
    <submittedName>
        <fullName evidence="7">Alpha/beta fold hydrolase</fullName>
    </submittedName>
</protein>
<evidence type="ECO:0000256" key="3">
    <source>
        <dbReference type="ARBA" id="ARBA00022801"/>
    </source>
</evidence>
<evidence type="ECO:0000256" key="1">
    <source>
        <dbReference type="ARBA" id="ARBA00010088"/>
    </source>
</evidence>
<dbReference type="Pfam" id="PF08386">
    <property type="entry name" value="Abhydrolase_4"/>
    <property type="match status" value="1"/>
</dbReference>
<reference evidence="7 8" key="1">
    <citation type="submission" date="2021-02" db="EMBL/GenBank/DDBJ databases">
        <title>Streptomyces spirodelae sp. nov., isolated from duckweed.</title>
        <authorList>
            <person name="Saimee Y."/>
            <person name="Duangmal K."/>
        </authorList>
    </citation>
    <scope>NUCLEOTIDE SEQUENCE [LARGE SCALE GENOMIC DNA]</scope>
    <source>
        <strain evidence="7 8">DSM 42105</strain>
    </source>
</reference>
<feature type="domain" description="Peptidase S33 tripeptidyl aminopeptidase-like C-terminal" evidence="6">
    <location>
        <begin position="415"/>
        <end position="513"/>
    </location>
</feature>
<dbReference type="PANTHER" id="PTHR43248">
    <property type="entry name" value="2-SUCCINYL-6-HYDROXY-2,4-CYCLOHEXADIENE-1-CARBOXYLATE SYNTHASE"/>
    <property type="match status" value="1"/>
</dbReference>
<dbReference type="Gene3D" id="3.40.50.1820">
    <property type="entry name" value="alpha/beta hydrolase"/>
    <property type="match status" value="1"/>
</dbReference>
<dbReference type="InterPro" id="IPR013595">
    <property type="entry name" value="Pept_S33_TAP-like_C"/>
</dbReference>
<dbReference type="SUPFAM" id="SSF53474">
    <property type="entry name" value="alpha/beta-Hydrolases"/>
    <property type="match status" value="1"/>
</dbReference>
<dbReference type="EMBL" id="JAFFZM010000010">
    <property type="protein sequence ID" value="MBO8200101.1"/>
    <property type="molecule type" value="Genomic_DNA"/>
</dbReference>
<feature type="signal peptide" evidence="5">
    <location>
        <begin position="1"/>
        <end position="27"/>
    </location>
</feature>
<dbReference type="RefSeq" id="WP_209211775.1">
    <property type="nucleotide sequence ID" value="NZ_JAFFZM010000010.1"/>
</dbReference>
<organism evidence="7 8">
    <name type="scientific">Streptomyces smyrnaeus</name>
    <dbReference type="NCBI Taxonomy" id="1387713"/>
    <lineage>
        <taxon>Bacteria</taxon>
        <taxon>Bacillati</taxon>
        <taxon>Actinomycetota</taxon>
        <taxon>Actinomycetes</taxon>
        <taxon>Kitasatosporales</taxon>
        <taxon>Streptomycetaceae</taxon>
        <taxon>Streptomyces</taxon>
    </lineage>
</organism>
<evidence type="ECO:0000313" key="7">
    <source>
        <dbReference type="EMBL" id="MBO8200101.1"/>
    </source>
</evidence>
<dbReference type="Proteomes" id="UP000721954">
    <property type="component" value="Unassembled WGS sequence"/>
</dbReference>
<gene>
    <name evidence="7" type="ORF">JW613_17610</name>
</gene>
<keyword evidence="2 5" id="KW-0732">Signal</keyword>
<accession>A0ABS3XXN6</accession>
<comment type="caution">
    <text evidence="7">The sequence shown here is derived from an EMBL/GenBank/DDBJ whole genome shotgun (WGS) entry which is preliminary data.</text>
</comment>
<evidence type="ECO:0000256" key="5">
    <source>
        <dbReference type="SAM" id="SignalP"/>
    </source>
</evidence>
<feature type="region of interest" description="Disordered" evidence="4">
    <location>
        <begin position="508"/>
        <end position="537"/>
    </location>
</feature>
<dbReference type="InterPro" id="IPR029058">
    <property type="entry name" value="AB_hydrolase_fold"/>
</dbReference>
<evidence type="ECO:0000313" key="8">
    <source>
        <dbReference type="Proteomes" id="UP000721954"/>
    </source>
</evidence>
<evidence type="ECO:0000256" key="4">
    <source>
        <dbReference type="SAM" id="MobiDB-lite"/>
    </source>
</evidence>
<dbReference type="GO" id="GO:0016787">
    <property type="term" value="F:hydrolase activity"/>
    <property type="evidence" value="ECO:0007669"/>
    <property type="project" value="UniProtKB-KW"/>
</dbReference>
<feature type="region of interest" description="Disordered" evidence="4">
    <location>
        <begin position="24"/>
        <end position="43"/>
    </location>
</feature>
<sequence length="537" mass="58034">MRAAAIPSTAGALALALALAPASGADARDDSRPSDGVPESAGVAAAAREAAADGIRWRHCPAAERLPRSVECGTVSVPVDYARPDGEHISLTVSRARATGEADKRLGPLVYNPGGPGGNGMNFPLYPRLGGLWKRLNTRYDFIGYAPRGVGRSDPLSCQDPEEFLKGPNFAPERPTWAFKQAMNRKAAAYAAGCAEAQPDRLRHYTTPNNARDLDVLRAALGQRKLSYFGVSYGTYIGSVYATLFPGHVGRLVLDSVVDPSPGSVWYQANLDQNRAFQRRWEDWKTWVARHHDTYRLGRTARQVQESFDAVRAAVDREPAGGTVGSKELLNTFLDTGYADVTWAPYARALADFRKGDPQALVKVAAPEMKRAGSEENGNAVYNAVECQDAPWPRDWTRWDRDNTATAAVAPFNTWNNAWMNLPCAYWKTESATPTNVRAKPGELPPVLLVAATRDAATPYKGALETRRRLPGSALVTERGAGNHGVSGGNACVDQHVERYLFQGRTPGHHAECGARPAPEPGAAKKSPPATVARAGR</sequence>